<name>A0A1M5J4U6_9BACT</name>
<reference evidence="3" key="1">
    <citation type="submission" date="2016-11" db="EMBL/GenBank/DDBJ databases">
        <authorList>
            <person name="Varghese N."/>
            <person name="Submissions S."/>
        </authorList>
    </citation>
    <scope>NUCLEOTIDE SEQUENCE [LARGE SCALE GENOMIC DNA]</scope>
    <source>
        <strain evidence="3">DSM 27370</strain>
    </source>
</reference>
<evidence type="ECO:0000313" key="2">
    <source>
        <dbReference type="EMBL" id="SHG35531.1"/>
    </source>
</evidence>
<dbReference type="AlphaFoldDB" id="A0A1M5J4U6"/>
<dbReference type="Proteomes" id="UP000184480">
    <property type="component" value="Unassembled WGS sequence"/>
</dbReference>
<dbReference type="STRING" id="1346286.SAMN05444362_109158"/>
<organism evidence="2 3">
    <name type="scientific">Dysgonomonas macrotermitis</name>
    <dbReference type="NCBI Taxonomy" id="1346286"/>
    <lineage>
        <taxon>Bacteria</taxon>
        <taxon>Pseudomonadati</taxon>
        <taxon>Bacteroidota</taxon>
        <taxon>Bacteroidia</taxon>
        <taxon>Bacteroidales</taxon>
        <taxon>Dysgonomonadaceae</taxon>
        <taxon>Dysgonomonas</taxon>
    </lineage>
</organism>
<reference evidence="2" key="2">
    <citation type="submission" date="2016-11" db="EMBL/GenBank/DDBJ databases">
        <authorList>
            <person name="Jaros S."/>
            <person name="Januszkiewicz K."/>
            <person name="Wedrychowicz H."/>
        </authorList>
    </citation>
    <scope>NUCLEOTIDE SEQUENCE [LARGE SCALE GENOMIC DNA]</scope>
    <source>
        <strain evidence="2">DSM 27370</strain>
    </source>
</reference>
<sequence>MRLKRRKAKQWAREWIRYSLSKYGVSRIKDIPCDYHYEYSVIALSILGYKYNYTTGIKTRL</sequence>
<keyword evidence="3" id="KW-1185">Reference proteome</keyword>
<dbReference type="EMBL" id="FQUC01000009">
    <property type="protein sequence ID" value="SHF74626.1"/>
    <property type="molecule type" value="Genomic_DNA"/>
</dbReference>
<gene>
    <name evidence="1" type="ORF">SAMN05444362_109158</name>
    <name evidence="2" type="ORF">SAMN05444362_1227</name>
</gene>
<proteinExistence type="predicted"/>
<protein>
    <submittedName>
        <fullName evidence="2">Uncharacterized protein</fullName>
    </submittedName>
</protein>
<dbReference type="EMBL" id="FQUC01000022">
    <property type="protein sequence ID" value="SHG35531.1"/>
    <property type="molecule type" value="Genomic_DNA"/>
</dbReference>
<accession>A0A1M5J4U6</accession>
<evidence type="ECO:0000313" key="1">
    <source>
        <dbReference type="EMBL" id="SHF74626.1"/>
    </source>
</evidence>
<evidence type="ECO:0000313" key="3">
    <source>
        <dbReference type="Proteomes" id="UP000184480"/>
    </source>
</evidence>